<keyword evidence="2" id="KW-1185">Reference proteome</keyword>
<protein>
    <submittedName>
        <fullName evidence="1">Uncharacterized protein</fullName>
    </submittedName>
</protein>
<sequence>MSAVTTGRTVPREAGSCLAFLEACEITGEDLLPWFAAWEKVRGASAARELTRPLPAPVPSEELFLAYFGAPPVGEEVTRKEVTTVPDPDTGGRAPSRRAGRAAAGLRLHRAAVGTGR</sequence>
<comment type="caution">
    <text evidence="1">The sequence shown here is derived from an EMBL/GenBank/DDBJ whole genome shotgun (WGS) entry which is preliminary data.</text>
</comment>
<accession>A0A8T4J0B1</accession>
<reference evidence="1" key="1">
    <citation type="submission" date="2021-04" db="EMBL/GenBank/DDBJ databases">
        <title>Sequencing of actinobacteria type strains.</title>
        <authorList>
            <person name="Nguyen G.-S."/>
            <person name="Wentzel A."/>
        </authorList>
    </citation>
    <scope>NUCLEOTIDE SEQUENCE</scope>
    <source>
        <strain evidence="1">DSM 42095</strain>
    </source>
</reference>
<dbReference type="Proteomes" id="UP000675554">
    <property type="component" value="Unassembled WGS sequence"/>
</dbReference>
<proteinExistence type="predicted"/>
<evidence type="ECO:0000313" key="2">
    <source>
        <dbReference type="Proteomes" id="UP000675554"/>
    </source>
</evidence>
<organism evidence="1 2">
    <name type="scientific">Streptomyces daliensis</name>
    <dbReference type="NCBI Taxonomy" id="299421"/>
    <lineage>
        <taxon>Bacteria</taxon>
        <taxon>Bacillati</taxon>
        <taxon>Actinomycetota</taxon>
        <taxon>Actinomycetes</taxon>
        <taxon>Kitasatosporales</taxon>
        <taxon>Streptomycetaceae</taxon>
        <taxon>Streptomyces</taxon>
    </lineage>
</organism>
<gene>
    <name evidence="1" type="ORF">KDA82_33515</name>
</gene>
<dbReference type="AlphaFoldDB" id="A0A8T4J0B1"/>
<name>A0A8T4J0B1_9ACTN</name>
<dbReference type="EMBL" id="JAGSMN010001081">
    <property type="protein sequence ID" value="MBR7677819.1"/>
    <property type="molecule type" value="Genomic_DNA"/>
</dbReference>
<evidence type="ECO:0000313" key="1">
    <source>
        <dbReference type="EMBL" id="MBR7677819.1"/>
    </source>
</evidence>